<name>A0A1S1MWR3_9MYCO</name>
<dbReference type="AlphaFoldDB" id="A0A1S1MWR3"/>
<dbReference type="Gene3D" id="1.10.10.10">
    <property type="entry name" value="Winged helix-like DNA-binding domain superfamily/Winged helix DNA-binding domain"/>
    <property type="match status" value="1"/>
</dbReference>
<feature type="domain" description="HTH iclR-type" evidence="1">
    <location>
        <begin position="21"/>
        <end position="64"/>
    </location>
</feature>
<accession>A0A1S1MWR3</accession>
<dbReference type="InterPro" id="IPR005471">
    <property type="entry name" value="Tscrpt_reg_IclR_N"/>
</dbReference>
<dbReference type="InterPro" id="IPR036390">
    <property type="entry name" value="WH_DNA-bd_sf"/>
</dbReference>
<reference evidence="2 3" key="1">
    <citation type="submission" date="2016-10" db="EMBL/GenBank/DDBJ databases">
        <title>Genome sequence of Mycobacterium talmonii.</title>
        <authorList>
            <person name="Greninger A.L."/>
            <person name="Elliott B."/>
            <person name="Vasireddy S."/>
            <person name="Vasireddy R."/>
        </authorList>
    </citation>
    <scope>NUCLEOTIDE SEQUENCE [LARGE SCALE GENOMIC DNA]</scope>
    <source>
        <strain evidence="3">NE-TNMC-100812</strain>
    </source>
</reference>
<comment type="caution">
    <text evidence="2">The sequence shown here is derived from an EMBL/GenBank/DDBJ whole genome shotgun (WGS) entry which is preliminary data.</text>
</comment>
<dbReference type="InterPro" id="IPR036388">
    <property type="entry name" value="WH-like_DNA-bd_sf"/>
</dbReference>
<dbReference type="RefSeq" id="WP_071029463.1">
    <property type="nucleotide sequence ID" value="NZ_MLQM01000208.1"/>
</dbReference>
<evidence type="ECO:0000259" key="1">
    <source>
        <dbReference type="Pfam" id="PF09339"/>
    </source>
</evidence>
<sequence>MPTQGRGGRPQRWPRNRQRERVLQLVREHDGAVDAAELADRMGLHITTVRFHLDALCEEGAVARTRIKQAGVGRPRTGYVAVQGRLDYRSFAEVLALELGATAEQRQRRAQRAGQRWAARILASEGAAPQRVPVSDEQIASTVRVFERMGFGPEPAPGAAGEQLIRLHGCPVRDLARSHPEVTCGVHLGLLRGLLAGGPDAALHADLEPFAEPELCIARVRADD</sequence>
<organism evidence="2 3">
    <name type="scientific">Mycobacterium talmoniae</name>
    <dbReference type="NCBI Taxonomy" id="1858794"/>
    <lineage>
        <taxon>Bacteria</taxon>
        <taxon>Bacillati</taxon>
        <taxon>Actinomycetota</taxon>
        <taxon>Actinomycetes</taxon>
        <taxon>Mycobacteriales</taxon>
        <taxon>Mycobacteriaceae</taxon>
        <taxon>Mycobacterium</taxon>
    </lineage>
</organism>
<dbReference type="EMBL" id="MLQM01000208">
    <property type="protein sequence ID" value="OHU93335.1"/>
    <property type="molecule type" value="Genomic_DNA"/>
</dbReference>
<dbReference type="GO" id="GO:0006355">
    <property type="term" value="P:regulation of DNA-templated transcription"/>
    <property type="evidence" value="ECO:0007669"/>
    <property type="project" value="InterPro"/>
</dbReference>
<evidence type="ECO:0000313" key="2">
    <source>
        <dbReference type="EMBL" id="OHU93335.1"/>
    </source>
</evidence>
<dbReference type="Proteomes" id="UP000179734">
    <property type="component" value="Unassembled WGS sequence"/>
</dbReference>
<dbReference type="SUPFAM" id="SSF46785">
    <property type="entry name" value="Winged helix' DNA-binding domain"/>
    <property type="match status" value="1"/>
</dbReference>
<evidence type="ECO:0000313" key="3">
    <source>
        <dbReference type="Proteomes" id="UP000179734"/>
    </source>
</evidence>
<dbReference type="GO" id="GO:0003677">
    <property type="term" value="F:DNA binding"/>
    <property type="evidence" value="ECO:0007669"/>
    <property type="project" value="InterPro"/>
</dbReference>
<protein>
    <submittedName>
        <fullName evidence="2">Transcriptional regulator</fullName>
    </submittedName>
</protein>
<proteinExistence type="predicted"/>
<dbReference type="Pfam" id="PF09339">
    <property type="entry name" value="HTH_IclR"/>
    <property type="match status" value="1"/>
</dbReference>
<keyword evidence="3" id="KW-1185">Reference proteome</keyword>
<gene>
    <name evidence="2" type="ORF">BKN37_24150</name>
</gene>